<dbReference type="Proteomes" id="UP000004069">
    <property type="component" value="Unassembled WGS sequence"/>
</dbReference>
<dbReference type="RefSeq" id="WP_006351817.1">
    <property type="nucleotide sequence ID" value="NZ_ADNY01000025.1"/>
</dbReference>
<accession>D4YT03</accession>
<protein>
    <submittedName>
        <fullName evidence="2">Uncharacterized protein</fullName>
    </submittedName>
</protein>
<dbReference type="EMBL" id="ADNY01000025">
    <property type="protein sequence ID" value="EFG55702.1"/>
    <property type="molecule type" value="Genomic_DNA"/>
</dbReference>
<evidence type="ECO:0000313" key="3">
    <source>
        <dbReference type="Proteomes" id="UP000004069"/>
    </source>
</evidence>
<proteinExistence type="predicted"/>
<dbReference type="PATRIC" id="fig|585524.9.peg.1620"/>
<organism evidence="2 3">
    <name type="scientific">Lactobacillus amylolyticus DSM 11664</name>
    <dbReference type="NCBI Taxonomy" id="585524"/>
    <lineage>
        <taxon>Bacteria</taxon>
        <taxon>Bacillati</taxon>
        <taxon>Bacillota</taxon>
        <taxon>Bacilli</taxon>
        <taxon>Lactobacillales</taxon>
        <taxon>Lactobacillaceae</taxon>
        <taxon>Lactobacillus</taxon>
    </lineage>
</organism>
<keyword evidence="3" id="KW-1185">Reference proteome</keyword>
<dbReference type="OrthoDB" id="2200000at2"/>
<dbReference type="AlphaFoldDB" id="D4YT03"/>
<dbReference type="eggNOG" id="ENOG503270J">
    <property type="taxonomic scope" value="Bacteria"/>
</dbReference>
<sequence length="74" mass="8252">MNNENVFFNPGDAISSSHDYKEARRSAQIIKANKPTAGQIIIAKNAKNGTYAIYLAENARDEKHGEPYKITDKL</sequence>
<evidence type="ECO:0000256" key="1">
    <source>
        <dbReference type="SAM" id="MobiDB-lite"/>
    </source>
</evidence>
<feature type="region of interest" description="Disordered" evidence="1">
    <location>
        <begin position="1"/>
        <end position="20"/>
    </location>
</feature>
<evidence type="ECO:0000313" key="2">
    <source>
        <dbReference type="EMBL" id="EFG55702.1"/>
    </source>
</evidence>
<comment type="caution">
    <text evidence="2">The sequence shown here is derived from an EMBL/GenBank/DDBJ whole genome shotgun (WGS) entry which is preliminary data.</text>
</comment>
<name>D4YT03_9LACO</name>
<reference evidence="2 3" key="1">
    <citation type="submission" date="2010-04" db="EMBL/GenBank/DDBJ databases">
        <authorList>
            <person name="Muzny D."/>
            <person name="Qin X."/>
            <person name="Deng J."/>
            <person name="Jiang H."/>
            <person name="Liu Y."/>
            <person name="Qu J."/>
            <person name="Song X.-Z."/>
            <person name="Zhang L."/>
            <person name="Thornton R."/>
            <person name="Coyle M."/>
            <person name="Francisco L."/>
            <person name="Jackson L."/>
            <person name="Javaid M."/>
            <person name="Korchina V."/>
            <person name="Kovar C."/>
            <person name="Mata R."/>
            <person name="Mathew T."/>
            <person name="Ngo R."/>
            <person name="Nguyen L."/>
            <person name="Nguyen N."/>
            <person name="Okwuonu G."/>
            <person name="Ongeri F."/>
            <person name="Pham C."/>
            <person name="Simmons D."/>
            <person name="Wilczek-Boney K."/>
            <person name="Hale W."/>
            <person name="Jakkamsetti A."/>
            <person name="Pham P."/>
            <person name="Ruth R."/>
            <person name="San Lucas F."/>
            <person name="Warren J."/>
            <person name="Zhang J."/>
            <person name="Zhao Z."/>
            <person name="Zhou C."/>
            <person name="Zhu D."/>
            <person name="Lee S."/>
            <person name="Bess C."/>
            <person name="Blankenburg K."/>
            <person name="Forbes L."/>
            <person name="Fu Q."/>
            <person name="Gubbala S."/>
            <person name="Hirani K."/>
            <person name="Jayaseelan J.C."/>
            <person name="Lara F."/>
            <person name="Munidasa M."/>
            <person name="Palculict T."/>
            <person name="Patil S."/>
            <person name="Pu L.-L."/>
            <person name="Saada N."/>
            <person name="Tang L."/>
            <person name="Weissenberger G."/>
            <person name="Zhu Y."/>
            <person name="Hemphill L."/>
            <person name="Shang Y."/>
            <person name="Youmans B."/>
            <person name="Ayvaz T."/>
            <person name="Ross M."/>
            <person name="Santibanez J."/>
            <person name="Aqrawi P."/>
            <person name="Gross S."/>
            <person name="Joshi V."/>
            <person name="Fowler G."/>
            <person name="Nazareth L."/>
            <person name="Reid J."/>
            <person name="Worley K."/>
            <person name="Petrosino J."/>
            <person name="Highlander S."/>
            <person name="Gibbs R."/>
        </authorList>
    </citation>
    <scope>NUCLEOTIDE SEQUENCE [LARGE SCALE GENOMIC DNA]</scope>
    <source>
        <strain evidence="2 3">DSM 11664</strain>
    </source>
</reference>
<dbReference type="STRING" id="83683.B1745_00470"/>
<gene>
    <name evidence="2" type="ORF">HMPREF0493_0664</name>
</gene>